<evidence type="ECO:0000256" key="5">
    <source>
        <dbReference type="HAMAP-Rule" id="MF_02033"/>
    </source>
</evidence>
<dbReference type="SUPFAM" id="SSF53067">
    <property type="entry name" value="Actin-like ATPase domain"/>
    <property type="match status" value="2"/>
</dbReference>
<dbReference type="Pfam" id="PF14450">
    <property type="entry name" value="FtsA"/>
    <property type="match status" value="1"/>
</dbReference>
<dbReference type="PANTHER" id="PTHR32432">
    <property type="entry name" value="CELL DIVISION PROTEIN FTSA-RELATED"/>
    <property type="match status" value="1"/>
</dbReference>
<sequence>MKNQLLNFNMTDNLICGIDIGSSKIATIVAVCPQETKEAKVIGFNTTPSQGVRKGLIIDINEVASVVEESVDKAERMAGHKINSAYVSVGGPHISSLNSRGIVAVANPQAEISEDDVSRVIEAARAISLSSTRQIIEVIPRDYIVDGQAGIKNAVGMTGVRLEVETHIITASQTNLKNIERVFDDLGITNQGFVFSAMSAAEAVLTNTEKELGVVLVDIGGGKIDLCLFVDGALSYSSSIPIGARHITNDIAVGLRVSLDSAEKIKLHLSESLNEDSKKKKLTELNLHDLNLAENLTEVSLKTLVDGIIAPRLEEIFKFIFDEIEKSGFSQQIPAGLVITGGGALTAGMLETGKKVVGLSIRLGIPDKVTGLVEEIIDPSFAATSGLILYGTTNIMKNEFGLKNFGRIWKDFSFGGSVGKLKDFFKQFIP</sequence>
<accession>A0A2G9Y6U1</accession>
<evidence type="ECO:0000256" key="3">
    <source>
        <dbReference type="ARBA" id="ARBA00023136"/>
    </source>
</evidence>
<dbReference type="Pfam" id="PF02491">
    <property type="entry name" value="SHS2_FTSA"/>
    <property type="match status" value="1"/>
</dbReference>
<proteinExistence type="inferred from homology"/>
<dbReference type="GO" id="GO:0009898">
    <property type="term" value="C:cytoplasmic side of plasma membrane"/>
    <property type="evidence" value="ECO:0007669"/>
    <property type="project" value="UniProtKB-UniRule"/>
</dbReference>
<evidence type="ECO:0000256" key="6">
    <source>
        <dbReference type="PIRNR" id="PIRNR003101"/>
    </source>
</evidence>
<dbReference type="EMBL" id="PCRE01000034">
    <property type="protein sequence ID" value="PIP14965.1"/>
    <property type="molecule type" value="Genomic_DNA"/>
</dbReference>
<dbReference type="InterPro" id="IPR020823">
    <property type="entry name" value="Cell_div_FtsA"/>
</dbReference>
<dbReference type="Proteomes" id="UP000231025">
    <property type="component" value="Unassembled WGS sequence"/>
</dbReference>
<dbReference type="AlphaFoldDB" id="A0A2G9Y6U1"/>
<evidence type="ECO:0000256" key="1">
    <source>
        <dbReference type="ARBA" id="ARBA00022475"/>
    </source>
</evidence>
<comment type="subcellular location">
    <subcellularLocation>
        <location evidence="5">Cell membrane</location>
        <topology evidence="5">Peripheral membrane protein</topology>
        <orientation evidence="5">Cytoplasmic side</orientation>
    </subcellularLocation>
    <text evidence="5">Localizes to the Z ring in an FtsZ-dependent manner. Targeted to the membrane through a conserved C-terminal amphipathic helix.</text>
</comment>
<dbReference type="Gene3D" id="3.30.420.40">
    <property type="match status" value="2"/>
</dbReference>
<keyword evidence="1 5" id="KW-1003">Cell membrane</keyword>
<dbReference type="GO" id="GO:0032153">
    <property type="term" value="C:cell division site"/>
    <property type="evidence" value="ECO:0007669"/>
    <property type="project" value="UniProtKB-UniRule"/>
</dbReference>
<dbReference type="NCBIfam" id="TIGR01174">
    <property type="entry name" value="ftsA"/>
    <property type="match status" value="1"/>
</dbReference>
<keyword evidence="3 5" id="KW-0472">Membrane</keyword>
<organism evidence="8 9">
    <name type="scientific">Candidatus Roizmanbacteria bacterium CG23_combo_of_CG06-09_8_20_14_all_35_49</name>
    <dbReference type="NCBI Taxonomy" id="1974863"/>
    <lineage>
        <taxon>Bacteria</taxon>
        <taxon>Candidatus Roizmaniibacteriota</taxon>
    </lineage>
</organism>
<comment type="caution">
    <text evidence="8">The sequence shown here is derived from an EMBL/GenBank/DDBJ whole genome shotgun (WGS) entry which is preliminary data.</text>
</comment>
<dbReference type="SMART" id="SM00842">
    <property type="entry name" value="FtsA"/>
    <property type="match status" value="1"/>
</dbReference>
<keyword evidence="4 5" id="KW-0131">Cell cycle</keyword>
<evidence type="ECO:0000256" key="4">
    <source>
        <dbReference type="ARBA" id="ARBA00023306"/>
    </source>
</evidence>
<evidence type="ECO:0000259" key="7">
    <source>
        <dbReference type="SMART" id="SM00842"/>
    </source>
</evidence>
<dbReference type="InterPro" id="IPR050696">
    <property type="entry name" value="FtsA/MreB"/>
</dbReference>
<dbReference type="PANTHER" id="PTHR32432:SF4">
    <property type="entry name" value="CELL DIVISION PROTEIN FTSA"/>
    <property type="match status" value="1"/>
</dbReference>
<dbReference type="InterPro" id="IPR003494">
    <property type="entry name" value="SHS2_FtsA"/>
</dbReference>
<feature type="domain" description="SHS2" evidence="7">
    <location>
        <begin position="15"/>
        <end position="204"/>
    </location>
</feature>
<dbReference type="GO" id="GO:0043093">
    <property type="term" value="P:FtsZ-dependent cytokinesis"/>
    <property type="evidence" value="ECO:0007669"/>
    <property type="project" value="UniProtKB-UniRule"/>
</dbReference>
<keyword evidence="2 5" id="KW-0132">Cell division</keyword>
<dbReference type="HAMAP" id="MF_02033">
    <property type="entry name" value="FtsA"/>
    <property type="match status" value="1"/>
</dbReference>
<protein>
    <recommendedName>
        <fullName evidence="5 6">Cell division protein FtsA</fullName>
    </recommendedName>
</protein>
<comment type="similarity">
    <text evidence="5 6">Belongs to the FtsA/MreB family.</text>
</comment>
<reference evidence="8 9" key="1">
    <citation type="submission" date="2017-09" db="EMBL/GenBank/DDBJ databases">
        <title>Depth-based differentiation of microbial function through sediment-hosted aquifers and enrichment of novel symbionts in the deep terrestrial subsurface.</title>
        <authorList>
            <person name="Probst A.J."/>
            <person name="Ladd B."/>
            <person name="Jarett J.K."/>
            <person name="Geller-Mcgrath D.E."/>
            <person name="Sieber C.M."/>
            <person name="Emerson J.B."/>
            <person name="Anantharaman K."/>
            <person name="Thomas B.C."/>
            <person name="Malmstrom R."/>
            <person name="Stieglmeier M."/>
            <person name="Klingl A."/>
            <person name="Woyke T."/>
            <person name="Ryan C.M."/>
            <person name="Banfield J.F."/>
        </authorList>
    </citation>
    <scope>NUCLEOTIDE SEQUENCE [LARGE SCALE GENOMIC DNA]</scope>
    <source>
        <strain evidence="8">CG23_combo_of_CG06-09_8_20_14_all_35_49</strain>
    </source>
</reference>
<dbReference type="CDD" id="cd24048">
    <property type="entry name" value="ASKHA_NBD_FtsA"/>
    <property type="match status" value="1"/>
</dbReference>
<dbReference type="PIRSF" id="PIRSF003101">
    <property type="entry name" value="FtsA"/>
    <property type="match status" value="1"/>
</dbReference>
<evidence type="ECO:0000313" key="9">
    <source>
        <dbReference type="Proteomes" id="UP000231025"/>
    </source>
</evidence>
<evidence type="ECO:0000313" key="8">
    <source>
        <dbReference type="EMBL" id="PIP14965.1"/>
    </source>
</evidence>
<comment type="function">
    <text evidence="5 6">Cell division protein that is involved in the assembly of the Z ring. May serve as a membrane anchor for the Z ring.</text>
</comment>
<dbReference type="Gene3D" id="3.30.1490.110">
    <property type="match status" value="1"/>
</dbReference>
<dbReference type="InterPro" id="IPR043129">
    <property type="entry name" value="ATPase_NBD"/>
</dbReference>
<name>A0A2G9Y6U1_9BACT</name>
<comment type="subunit">
    <text evidence="5">Self-interacts. Interacts with FtsZ.</text>
</comment>
<gene>
    <name evidence="5 8" type="primary">ftsA</name>
    <name evidence="8" type="ORF">COX47_02390</name>
</gene>
<evidence type="ECO:0000256" key="2">
    <source>
        <dbReference type="ARBA" id="ARBA00022618"/>
    </source>
</evidence>